<dbReference type="STRING" id="218821.SAMN05421837_105606"/>
<reference evidence="2" key="1">
    <citation type="submission" date="2016-10" db="EMBL/GenBank/DDBJ databases">
        <authorList>
            <person name="Varghese N."/>
            <person name="Submissions S."/>
        </authorList>
    </citation>
    <scope>NUCLEOTIDE SEQUENCE [LARGE SCALE GENOMIC DNA]</scope>
    <source>
        <strain evidence="2">DSM 44654</strain>
    </source>
</reference>
<evidence type="ECO:0000313" key="1">
    <source>
        <dbReference type="EMBL" id="SEF31148.1"/>
    </source>
</evidence>
<sequence>MSKELRKLANVGPAMVRDFARLGITEPAQLAGRDAVELYERLCELDGVRHDPCVLDTFMSAVDQADGAPPRPWWTYTPERKRLLGTR</sequence>
<accession>A0A1H5R0P6</accession>
<dbReference type="RefSeq" id="WP_086676046.1">
    <property type="nucleotide sequence ID" value="NZ_FNUJ01000005.1"/>
</dbReference>
<dbReference type="OrthoDB" id="7173324at2"/>
<name>A0A1H5R0P6_9PSEU</name>
<evidence type="ECO:0000313" key="2">
    <source>
        <dbReference type="Proteomes" id="UP000198878"/>
    </source>
</evidence>
<proteinExistence type="predicted"/>
<dbReference type="EMBL" id="FNUJ01000005">
    <property type="protein sequence ID" value="SEF31148.1"/>
    <property type="molecule type" value="Genomic_DNA"/>
</dbReference>
<protein>
    <submittedName>
        <fullName evidence="1">Pathogenicity locus</fullName>
    </submittedName>
</protein>
<dbReference type="InterPro" id="IPR021725">
    <property type="entry name" value="Cdd1"/>
</dbReference>
<organism evidence="1 2">
    <name type="scientific">Amycolatopsis pretoriensis</name>
    <dbReference type="NCBI Taxonomy" id="218821"/>
    <lineage>
        <taxon>Bacteria</taxon>
        <taxon>Bacillati</taxon>
        <taxon>Actinomycetota</taxon>
        <taxon>Actinomycetes</taxon>
        <taxon>Pseudonocardiales</taxon>
        <taxon>Pseudonocardiaceae</taxon>
        <taxon>Amycolatopsis</taxon>
    </lineage>
</organism>
<dbReference type="Gene3D" id="1.10.150.20">
    <property type="entry name" value="5' to 3' exonuclease, C-terminal subdomain"/>
    <property type="match status" value="1"/>
</dbReference>
<gene>
    <name evidence="1" type="ORF">SAMN05421837_105606</name>
</gene>
<dbReference type="Pfam" id="PF11731">
    <property type="entry name" value="Cdd1"/>
    <property type="match status" value="1"/>
</dbReference>
<dbReference type="AlphaFoldDB" id="A0A1H5R0P6"/>
<keyword evidence="2" id="KW-1185">Reference proteome</keyword>
<dbReference type="Proteomes" id="UP000198878">
    <property type="component" value="Unassembled WGS sequence"/>
</dbReference>